<dbReference type="SMART" id="SM00034">
    <property type="entry name" value="CLECT"/>
    <property type="match status" value="1"/>
</dbReference>
<dbReference type="InterPro" id="IPR050828">
    <property type="entry name" value="C-type_lectin/matrix_domain"/>
</dbReference>
<accession>K7G720</accession>
<dbReference type="Proteomes" id="UP000007267">
    <property type="component" value="Unassembled WGS sequence"/>
</dbReference>
<dbReference type="OMA" id="QGDANCA"/>
<dbReference type="InterPro" id="IPR016186">
    <property type="entry name" value="C-type_lectin-like/link_sf"/>
</dbReference>
<dbReference type="eggNOG" id="KOG4297">
    <property type="taxonomic scope" value="Eukaryota"/>
</dbReference>
<dbReference type="InterPro" id="IPR016187">
    <property type="entry name" value="CTDL_fold"/>
</dbReference>
<feature type="domain" description="C-type lectin" evidence="3">
    <location>
        <begin position="17"/>
        <end position="121"/>
    </location>
</feature>
<dbReference type="SUPFAM" id="SSF56436">
    <property type="entry name" value="C-type lectin-like"/>
    <property type="match status" value="1"/>
</dbReference>
<dbReference type="GO" id="GO:0005886">
    <property type="term" value="C:plasma membrane"/>
    <property type="evidence" value="ECO:0007669"/>
    <property type="project" value="UniProtKB-SubCell"/>
</dbReference>
<dbReference type="PANTHER" id="PTHR45710">
    <property type="entry name" value="C-TYPE LECTIN DOMAIN-CONTAINING PROTEIN 180"/>
    <property type="match status" value="1"/>
</dbReference>
<reference evidence="4" key="3">
    <citation type="submission" date="2025-08" db="UniProtKB">
        <authorList>
            <consortium name="Ensembl"/>
        </authorList>
    </citation>
    <scope>IDENTIFICATION</scope>
</reference>
<dbReference type="HOGENOM" id="CLU_049894_8_4_1"/>
<dbReference type="PROSITE" id="PS50041">
    <property type="entry name" value="C_TYPE_LECTIN_2"/>
    <property type="match status" value="1"/>
</dbReference>
<dbReference type="GeneTree" id="ENSGT00940000155319"/>
<dbReference type="CDD" id="cd03593">
    <property type="entry name" value="CLECT_NK_receptors_like"/>
    <property type="match status" value="1"/>
</dbReference>
<protein>
    <recommendedName>
        <fullName evidence="3">C-type lectin domain-containing protein</fullName>
    </recommendedName>
</protein>
<comment type="subcellular location">
    <subcellularLocation>
        <location evidence="1">Cell membrane</location>
        <topology evidence="1">Single-pass type II membrane protein</topology>
    </subcellularLocation>
</comment>
<keyword evidence="5" id="KW-1185">Reference proteome</keyword>
<keyword evidence="2" id="KW-0430">Lectin</keyword>
<dbReference type="AlphaFoldDB" id="K7G720"/>
<dbReference type="GO" id="GO:0030246">
    <property type="term" value="F:carbohydrate binding"/>
    <property type="evidence" value="ECO:0007669"/>
    <property type="project" value="UniProtKB-KW"/>
</dbReference>
<dbReference type="InterPro" id="IPR001304">
    <property type="entry name" value="C-type_lectin-like"/>
</dbReference>
<dbReference type="Ensembl" id="ENSPSIT00000016157.1">
    <property type="protein sequence ID" value="ENSPSIP00000016081.1"/>
    <property type="gene ID" value="ENSPSIG00000014308.1"/>
</dbReference>
<reference evidence="5" key="1">
    <citation type="submission" date="2011-10" db="EMBL/GenBank/DDBJ databases">
        <authorList>
            <consortium name="Soft-shell Turtle Genome Consortium"/>
        </authorList>
    </citation>
    <scope>NUCLEOTIDE SEQUENCE [LARGE SCALE GENOMIC DNA]</scope>
    <source>
        <strain evidence="5">Daiwa-1</strain>
    </source>
</reference>
<dbReference type="Gene3D" id="3.10.100.10">
    <property type="entry name" value="Mannose-Binding Protein A, subunit A"/>
    <property type="match status" value="1"/>
</dbReference>
<sequence>SPPGLPAACCPDDWLKIQGKCFYFSKAEGNWTNSQNNCSSLSASLVRFESPKALGSLLPYPGRLDHWIGLRKDAGGVWRWVNGTEFDHRFEIQGDANCASLDERVKVISSSCSSQRKWICSKLHT</sequence>
<reference evidence="5" key="2">
    <citation type="journal article" date="2013" name="Nat. Genet.">
        <title>The draft genomes of soft-shell turtle and green sea turtle yield insights into the development and evolution of the turtle-specific body plan.</title>
        <authorList>
            <person name="Wang Z."/>
            <person name="Pascual-Anaya J."/>
            <person name="Zadissa A."/>
            <person name="Li W."/>
            <person name="Niimura Y."/>
            <person name="Huang Z."/>
            <person name="Li C."/>
            <person name="White S."/>
            <person name="Xiong Z."/>
            <person name="Fang D."/>
            <person name="Wang B."/>
            <person name="Ming Y."/>
            <person name="Chen Y."/>
            <person name="Zheng Y."/>
            <person name="Kuraku S."/>
            <person name="Pignatelli M."/>
            <person name="Herrero J."/>
            <person name="Beal K."/>
            <person name="Nozawa M."/>
            <person name="Li Q."/>
            <person name="Wang J."/>
            <person name="Zhang H."/>
            <person name="Yu L."/>
            <person name="Shigenobu S."/>
            <person name="Wang J."/>
            <person name="Liu J."/>
            <person name="Flicek P."/>
            <person name="Searle S."/>
            <person name="Wang J."/>
            <person name="Kuratani S."/>
            <person name="Yin Y."/>
            <person name="Aken B."/>
            <person name="Zhang G."/>
            <person name="Irie N."/>
        </authorList>
    </citation>
    <scope>NUCLEOTIDE SEQUENCE [LARGE SCALE GENOMIC DNA]</scope>
    <source>
        <strain evidence="5">Daiwa-1</strain>
    </source>
</reference>
<dbReference type="EMBL" id="AGCU01000873">
    <property type="status" value="NOT_ANNOTATED_CDS"/>
    <property type="molecule type" value="Genomic_DNA"/>
</dbReference>
<organism evidence="4 5">
    <name type="scientific">Pelodiscus sinensis</name>
    <name type="common">Chinese softshell turtle</name>
    <name type="synonym">Trionyx sinensis</name>
    <dbReference type="NCBI Taxonomy" id="13735"/>
    <lineage>
        <taxon>Eukaryota</taxon>
        <taxon>Metazoa</taxon>
        <taxon>Chordata</taxon>
        <taxon>Craniata</taxon>
        <taxon>Vertebrata</taxon>
        <taxon>Euteleostomi</taxon>
        <taxon>Archelosauria</taxon>
        <taxon>Testudinata</taxon>
        <taxon>Testudines</taxon>
        <taxon>Cryptodira</taxon>
        <taxon>Trionychia</taxon>
        <taxon>Trionychidae</taxon>
        <taxon>Pelodiscus</taxon>
    </lineage>
</organism>
<name>K7G720_PELSI</name>
<evidence type="ECO:0000256" key="1">
    <source>
        <dbReference type="ARBA" id="ARBA00004401"/>
    </source>
</evidence>
<evidence type="ECO:0000313" key="5">
    <source>
        <dbReference type="Proteomes" id="UP000007267"/>
    </source>
</evidence>
<proteinExistence type="predicted"/>
<dbReference type="PANTHER" id="PTHR45710:SF35">
    <property type="entry name" value="C-TYPE LECTIN DOMAIN FAMILY 2 MEMBER D"/>
    <property type="match status" value="1"/>
</dbReference>
<reference evidence="4" key="4">
    <citation type="submission" date="2025-09" db="UniProtKB">
        <authorList>
            <consortium name="Ensembl"/>
        </authorList>
    </citation>
    <scope>IDENTIFICATION</scope>
</reference>
<evidence type="ECO:0000313" key="4">
    <source>
        <dbReference type="Ensembl" id="ENSPSIP00000016081.1"/>
    </source>
</evidence>
<evidence type="ECO:0000259" key="3">
    <source>
        <dbReference type="PROSITE" id="PS50041"/>
    </source>
</evidence>
<dbReference type="Pfam" id="PF00059">
    <property type="entry name" value="Lectin_C"/>
    <property type="match status" value="1"/>
</dbReference>
<dbReference type="InterPro" id="IPR033992">
    <property type="entry name" value="NKR-like_CTLD"/>
</dbReference>
<evidence type="ECO:0000256" key="2">
    <source>
        <dbReference type="ARBA" id="ARBA00022734"/>
    </source>
</evidence>